<dbReference type="Gene3D" id="1.10.510.10">
    <property type="entry name" value="Transferase(Phosphotransferase) domain 1"/>
    <property type="match status" value="1"/>
</dbReference>
<dbReference type="PANTHER" id="PTHR47331:SF1">
    <property type="entry name" value="GAG-LIKE PROTEIN"/>
    <property type="match status" value="1"/>
</dbReference>
<evidence type="ECO:0000313" key="2">
    <source>
        <dbReference type="EMBL" id="CAB4007319.1"/>
    </source>
</evidence>
<dbReference type="Gene3D" id="4.10.60.10">
    <property type="entry name" value="Zinc finger, CCHC-type"/>
    <property type="match status" value="1"/>
</dbReference>
<reference evidence="2" key="1">
    <citation type="submission" date="2020-04" db="EMBL/GenBank/DDBJ databases">
        <authorList>
            <person name="Alioto T."/>
            <person name="Alioto T."/>
            <person name="Gomez Garrido J."/>
        </authorList>
    </citation>
    <scope>NUCLEOTIDE SEQUENCE</scope>
    <source>
        <strain evidence="2">A484AB</strain>
    </source>
</reference>
<proteinExistence type="predicted"/>
<evidence type="ECO:0000313" key="3">
    <source>
        <dbReference type="Proteomes" id="UP001152795"/>
    </source>
</evidence>
<dbReference type="Pfam" id="PF07714">
    <property type="entry name" value="PK_Tyr_Ser-Thr"/>
    <property type="match status" value="1"/>
</dbReference>
<dbReference type="Pfam" id="PF17921">
    <property type="entry name" value="Integrase_H2C2"/>
    <property type="match status" value="1"/>
</dbReference>
<dbReference type="InterPro" id="IPR001245">
    <property type="entry name" value="Ser-Thr/Tyr_kinase_cat_dom"/>
</dbReference>
<dbReference type="PANTHER" id="PTHR47331">
    <property type="entry name" value="PHD-TYPE DOMAIN-CONTAINING PROTEIN"/>
    <property type="match status" value="1"/>
</dbReference>
<dbReference type="InterPro" id="IPR011009">
    <property type="entry name" value="Kinase-like_dom_sf"/>
</dbReference>
<sequence length="663" mass="74539">MSFAERAKLACLARVRRLKLNPDDQLSTIPIKLPMSDDSLRWSSPEIIMDGDYSKASDVWAFGVLIWEMFTLTDKELNERDDEIACLPYHQLNSKEQEPDFSQLTKFVVKRAKLANTEYGRLINTKPEIERERNKNPRFSGQSRRVSSFASTGSIKEQDSAQTSYSPGGRSSAKLKCYFCDKEGHTVERCFKFQGKSYDERKSFVSKQGLCNLCLSKGHFAKRCKKYHGFFIPGCGKQHHPMLHPVELNRDNKVQAPVKTDNEEIQGQTTSSSPVQFQNAQTGQCGATGTIKKQVCLRVVPVKMFGRDNGIEKVTHAIRDEGSNTTLVKESLANELKLKGQPIDFQLTTMNGVSQESGRSHFFYVQGLGQKDRLEIPNALSVKDLSVSASCIPNEQDIAKWKYFDGISVPELESSEVTILISADIPEAHWKLEERRGRKKEPYAVRTPLGWSVAGPLGTNSDSNHYSSWYRLQKGVAWLIRFIRYLKTVHQARNHDGLEVRKPRTSSPDESTGAGANSLSVVELRNAKTVIIRYVQRESFPEEVACLKRKSSNDPPSKAIVKKSSKLAALSPFMGDDGLLRVGGRLERAEISFDAKHPTVIPSKHHIVGPLIRHYHEREGHAGTRAVLAAIQQDLWILQGRSKIRYIIGQCKVCQGVDEESQC</sequence>
<dbReference type="InterPro" id="IPR000719">
    <property type="entry name" value="Prot_kinase_dom"/>
</dbReference>
<dbReference type="OrthoDB" id="8047691at2759"/>
<dbReference type="GO" id="GO:0004672">
    <property type="term" value="F:protein kinase activity"/>
    <property type="evidence" value="ECO:0007669"/>
    <property type="project" value="InterPro"/>
</dbReference>
<dbReference type="InterPro" id="IPR041588">
    <property type="entry name" value="Integrase_H2C2"/>
</dbReference>
<dbReference type="GO" id="GO:0005524">
    <property type="term" value="F:ATP binding"/>
    <property type="evidence" value="ECO:0007669"/>
    <property type="project" value="InterPro"/>
</dbReference>
<dbReference type="AlphaFoldDB" id="A0A6S7HS69"/>
<dbReference type="GO" id="GO:0008270">
    <property type="term" value="F:zinc ion binding"/>
    <property type="evidence" value="ECO:0007669"/>
    <property type="project" value="InterPro"/>
</dbReference>
<protein>
    <submittedName>
        <fullName evidence="2">Uncharacterized protein LOC110243620</fullName>
    </submittedName>
</protein>
<dbReference type="EMBL" id="CACRXK020005763">
    <property type="protein sequence ID" value="CAB4007319.1"/>
    <property type="molecule type" value="Genomic_DNA"/>
</dbReference>
<comment type="caution">
    <text evidence="2">The sequence shown here is derived from an EMBL/GenBank/DDBJ whole genome shotgun (WGS) entry which is preliminary data.</text>
</comment>
<dbReference type="GO" id="GO:0003676">
    <property type="term" value="F:nucleic acid binding"/>
    <property type="evidence" value="ECO:0007669"/>
    <property type="project" value="InterPro"/>
</dbReference>
<dbReference type="Proteomes" id="UP001152795">
    <property type="component" value="Unassembled WGS sequence"/>
</dbReference>
<dbReference type="SUPFAM" id="SSF56112">
    <property type="entry name" value="Protein kinase-like (PK-like)"/>
    <property type="match status" value="1"/>
</dbReference>
<name>A0A6S7HS69_PARCT</name>
<gene>
    <name evidence="2" type="ORF">PACLA_8A030607</name>
</gene>
<organism evidence="2 3">
    <name type="scientific">Paramuricea clavata</name>
    <name type="common">Red gorgonian</name>
    <name type="synonym">Violescent sea-whip</name>
    <dbReference type="NCBI Taxonomy" id="317549"/>
    <lineage>
        <taxon>Eukaryota</taxon>
        <taxon>Metazoa</taxon>
        <taxon>Cnidaria</taxon>
        <taxon>Anthozoa</taxon>
        <taxon>Octocorallia</taxon>
        <taxon>Malacalcyonacea</taxon>
        <taxon>Plexauridae</taxon>
        <taxon>Paramuricea</taxon>
    </lineage>
</organism>
<dbReference type="SMART" id="SM00343">
    <property type="entry name" value="ZnF_C2HC"/>
    <property type="match status" value="2"/>
</dbReference>
<keyword evidence="3" id="KW-1185">Reference proteome</keyword>
<dbReference type="PROSITE" id="PS50011">
    <property type="entry name" value="PROTEIN_KINASE_DOM"/>
    <property type="match status" value="1"/>
</dbReference>
<feature type="compositionally biased region" description="Polar residues" evidence="1">
    <location>
        <begin position="137"/>
        <end position="166"/>
    </location>
</feature>
<dbReference type="InterPro" id="IPR001878">
    <property type="entry name" value="Znf_CCHC"/>
</dbReference>
<dbReference type="Gene3D" id="1.10.340.70">
    <property type="match status" value="1"/>
</dbReference>
<evidence type="ECO:0000256" key="1">
    <source>
        <dbReference type="SAM" id="MobiDB-lite"/>
    </source>
</evidence>
<feature type="region of interest" description="Disordered" evidence="1">
    <location>
        <begin position="125"/>
        <end position="171"/>
    </location>
</feature>
<accession>A0A6S7HS69</accession>